<dbReference type="InterPro" id="IPR011990">
    <property type="entry name" value="TPR-like_helical_dom_sf"/>
</dbReference>
<keyword evidence="5" id="KW-0802">TPR repeat</keyword>
<reference evidence="11" key="1">
    <citation type="journal article" date="2015" name="Nature">
        <title>Complex archaea that bridge the gap between prokaryotes and eukaryotes.</title>
        <authorList>
            <person name="Spang A."/>
            <person name="Saw J.H."/>
            <person name="Jorgensen S.L."/>
            <person name="Zaremba-Niedzwiedzka K."/>
            <person name="Martijn J."/>
            <person name="Lind A.E."/>
            <person name="van Eijk R."/>
            <person name="Schleper C."/>
            <person name="Guy L."/>
            <person name="Ettema T.J."/>
        </authorList>
    </citation>
    <scope>NUCLEOTIDE SEQUENCE</scope>
</reference>
<keyword evidence="2" id="KW-0812">Transmembrane</keyword>
<dbReference type="InterPro" id="IPR017850">
    <property type="entry name" value="Alkaline_phosphatase_core_sf"/>
</dbReference>
<keyword evidence="8" id="KW-0472">Membrane</keyword>
<evidence type="ECO:0000256" key="7">
    <source>
        <dbReference type="ARBA" id="ARBA00023128"/>
    </source>
</evidence>
<dbReference type="PANTHER" id="PTHR46208">
    <property type="entry name" value="MITOCHONDRIAL IMPORT RECEPTOR SUBUNIT TOM70"/>
    <property type="match status" value="1"/>
</dbReference>
<dbReference type="Gene3D" id="1.25.40.10">
    <property type="entry name" value="Tetratricopeptide repeat domain"/>
    <property type="match status" value="1"/>
</dbReference>
<evidence type="ECO:0000256" key="9">
    <source>
        <dbReference type="ARBA" id="ARBA00038030"/>
    </source>
</evidence>
<evidence type="ECO:0000256" key="3">
    <source>
        <dbReference type="ARBA" id="ARBA00022737"/>
    </source>
</evidence>
<gene>
    <name evidence="11" type="ORF">LCGC14_0467720</name>
</gene>
<dbReference type="PANTHER" id="PTHR46208:SF1">
    <property type="entry name" value="MITOCHONDRIAL IMPORT RECEPTOR SUBUNIT TOM70"/>
    <property type="match status" value="1"/>
</dbReference>
<dbReference type="Pfam" id="PF01663">
    <property type="entry name" value="Phosphodiest"/>
    <property type="match status" value="1"/>
</dbReference>
<dbReference type="SUPFAM" id="SSF53649">
    <property type="entry name" value="Alkaline phosphatase-like"/>
    <property type="match status" value="1"/>
</dbReference>
<accession>A0A0F9SW50</accession>
<dbReference type="PROSITE" id="PS50005">
    <property type="entry name" value="TPR"/>
    <property type="match status" value="2"/>
</dbReference>
<name>A0A0F9SW50_9ZZZZ</name>
<evidence type="ECO:0000256" key="4">
    <source>
        <dbReference type="ARBA" id="ARBA00022787"/>
    </source>
</evidence>
<dbReference type="GO" id="GO:0005741">
    <property type="term" value="C:mitochondrial outer membrane"/>
    <property type="evidence" value="ECO:0007669"/>
    <property type="project" value="UniProtKB-SubCell"/>
</dbReference>
<keyword evidence="4" id="KW-1000">Mitochondrion outer membrane</keyword>
<dbReference type="PROSITE" id="PS50293">
    <property type="entry name" value="TPR_REGION"/>
    <property type="match status" value="1"/>
</dbReference>
<evidence type="ECO:0000256" key="1">
    <source>
        <dbReference type="ARBA" id="ARBA00004572"/>
    </source>
</evidence>
<organism evidence="11">
    <name type="scientific">marine sediment metagenome</name>
    <dbReference type="NCBI Taxonomy" id="412755"/>
    <lineage>
        <taxon>unclassified sequences</taxon>
        <taxon>metagenomes</taxon>
        <taxon>ecological metagenomes</taxon>
    </lineage>
</organism>
<comment type="caution">
    <text evidence="11">The sequence shown here is derived from an EMBL/GenBank/DDBJ whole genome shotgun (WGS) entry which is preliminary data.</text>
</comment>
<keyword evidence="3" id="KW-0677">Repeat</keyword>
<evidence type="ECO:0000256" key="10">
    <source>
        <dbReference type="SAM" id="MobiDB-lite"/>
    </source>
</evidence>
<evidence type="ECO:0000256" key="5">
    <source>
        <dbReference type="ARBA" id="ARBA00022803"/>
    </source>
</evidence>
<keyword evidence="6" id="KW-1133">Transmembrane helix</keyword>
<dbReference type="InterPro" id="IPR002591">
    <property type="entry name" value="Phosphodiest/P_Trfase"/>
</dbReference>
<comment type="similarity">
    <text evidence="9">Belongs to the Tom70 family.</text>
</comment>
<keyword evidence="7" id="KW-0496">Mitochondrion</keyword>
<feature type="compositionally biased region" description="Basic and acidic residues" evidence="10">
    <location>
        <begin position="384"/>
        <end position="394"/>
    </location>
</feature>
<feature type="region of interest" description="Disordered" evidence="10">
    <location>
        <begin position="369"/>
        <end position="394"/>
    </location>
</feature>
<dbReference type="InterPro" id="IPR019734">
    <property type="entry name" value="TPR_rpt"/>
</dbReference>
<proteinExistence type="inferred from homology"/>
<evidence type="ECO:0000313" key="11">
    <source>
        <dbReference type="EMBL" id="KKN66832.1"/>
    </source>
</evidence>
<evidence type="ECO:0000256" key="2">
    <source>
        <dbReference type="ARBA" id="ARBA00022692"/>
    </source>
</evidence>
<dbReference type="EMBL" id="LAZR01000489">
    <property type="protein sequence ID" value="KKN66832.1"/>
    <property type="molecule type" value="Genomic_DNA"/>
</dbReference>
<dbReference type="SMART" id="SM00028">
    <property type="entry name" value="TPR"/>
    <property type="match status" value="2"/>
</dbReference>
<evidence type="ECO:0000256" key="6">
    <source>
        <dbReference type="ARBA" id="ARBA00022989"/>
    </source>
</evidence>
<dbReference type="Pfam" id="PF13432">
    <property type="entry name" value="TPR_16"/>
    <property type="match status" value="2"/>
</dbReference>
<comment type="subcellular location">
    <subcellularLocation>
        <location evidence="1">Mitochondrion outer membrane</location>
        <topology evidence="1">Single-pass membrane protein</topology>
    </subcellularLocation>
</comment>
<sequence length="1007" mass="110476">MASGTSIRTVLIGWDSANWDVLTPLLDAGQLPNLGRLIARGVMGRMITRGPILAPIVFTSVATGKYADKHGVLGPNEVGEDKTIRPVTGLSRRTKAFWEIASQNGRRCHVVNFPTTGPAEAVSGCFVSPAFFNVVPPSYRTPFAVPDKSVCPEEYVEKLKDCVVTMEDIDVETMAMFVPRLKELGPGDPRLAQIAAAVAQSLSVHAVTTWLMENADWDILSVNYSMIDHLWRGSLRYHPPRPDWVDEQEFAMFREVAASAVRLCDMLLGRLVQLAGDDAVVLVYSARGFAAREHLPRGELFGPSFSPELVYRGDGIFAMCAPGGRADELIHRVGSLDLCPTVLHLAGVASGADMDGRVLYDAFAEPPQPIEPIESWDSMPPARGGEDRPEGRPQDDLLGFVNLSTPWAQQKARQVAVEGAWNLVRSMLAAGRTAAAMPLLIHLYYTNPLQTDRSVLVAEALFLEGLVPEAMEVMASIAEAFPSSPTGQFMGGMVALHDGQAYQALDLFEQASRTNPPFPQLYYYLGQAYLISDRPAKAAEAYRRSIELVDAFPARVGLADALYRIGDYEQSAEAAARAASLEYTHPRCHFLLGRALAKLGEIDRAKDSFETALRLDPTDSLAGEALAALTGGQAGEIEFPPDVAAESADARAGHEASQQAVKDARRAIARWQSDMTEELASADRKLDDYLRANAAARGKRGPQEVAAPPDSGDWTLRPVLPADQPIIHRMFPQPFATPHDVSLYVIHPSGTDDVQGGLTMRGQQDGAKVSLGVTVRGQAGRDTPDEMAEWLMWRLLRAGVARAAAGGARQVAFTFADNENPAALRRSLERLGFEATSTETIWRMETAAFRDRCLGLVERYRRRKSIPPDIRVVTLADVPFAQADQFLRQFFPDGAGRPVHELYPPASPVMLKGHQIIACFVGFKKDPEVFTVTRLGVLKEYRKLWVTPWLVGEGTQEILKEGHPVIEFYTDEQRYPEFPKIARGMGADEVGTIFNMALDLTAPWQHR</sequence>
<dbReference type="Gene3D" id="3.40.720.10">
    <property type="entry name" value="Alkaline Phosphatase, subunit A"/>
    <property type="match status" value="1"/>
</dbReference>
<protein>
    <submittedName>
        <fullName evidence="11">Uncharacterized protein</fullName>
    </submittedName>
</protein>
<dbReference type="SUPFAM" id="SSF48452">
    <property type="entry name" value="TPR-like"/>
    <property type="match status" value="1"/>
</dbReference>
<dbReference type="AlphaFoldDB" id="A0A0F9SW50"/>
<evidence type="ECO:0000256" key="8">
    <source>
        <dbReference type="ARBA" id="ARBA00023136"/>
    </source>
</evidence>